<dbReference type="SMART" id="SM00387">
    <property type="entry name" value="HATPase_c"/>
    <property type="match status" value="1"/>
</dbReference>
<dbReference type="PROSITE" id="PS50109">
    <property type="entry name" value="HIS_KIN"/>
    <property type="match status" value="1"/>
</dbReference>
<dbReference type="InterPro" id="IPR003594">
    <property type="entry name" value="HATPase_dom"/>
</dbReference>
<evidence type="ECO:0000256" key="1">
    <source>
        <dbReference type="ARBA" id="ARBA00000085"/>
    </source>
</evidence>
<dbReference type="InterPro" id="IPR036097">
    <property type="entry name" value="HisK_dim/P_sf"/>
</dbReference>
<feature type="domain" description="PAS" evidence="7">
    <location>
        <begin position="7"/>
        <end position="77"/>
    </location>
</feature>
<dbReference type="Pfam" id="PF00072">
    <property type="entry name" value="Response_reg"/>
    <property type="match status" value="1"/>
</dbReference>
<dbReference type="InterPro" id="IPR000014">
    <property type="entry name" value="PAS"/>
</dbReference>
<dbReference type="PROSITE" id="PS50112">
    <property type="entry name" value="PAS"/>
    <property type="match status" value="1"/>
</dbReference>
<dbReference type="Pfam" id="PF13426">
    <property type="entry name" value="PAS_9"/>
    <property type="match status" value="1"/>
</dbReference>
<dbReference type="PANTHER" id="PTHR43065">
    <property type="entry name" value="SENSOR HISTIDINE KINASE"/>
    <property type="match status" value="1"/>
</dbReference>
<evidence type="ECO:0000256" key="3">
    <source>
        <dbReference type="ARBA" id="ARBA00022553"/>
    </source>
</evidence>
<dbReference type="Proteomes" id="UP001209535">
    <property type="component" value="Unassembled WGS sequence"/>
</dbReference>
<dbReference type="PANTHER" id="PTHR43065:SF42">
    <property type="entry name" value="TWO-COMPONENT SENSOR PPRA"/>
    <property type="match status" value="1"/>
</dbReference>
<comment type="caution">
    <text evidence="8">The sequence shown here is derived from an EMBL/GenBank/DDBJ whole genome shotgun (WGS) entry which is preliminary data.</text>
</comment>
<feature type="modified residue" description="4-aspartylphosphate" evidence="4">
    <location>
        <position position="443"/>
    </location>
</feature>
<accession>A0ABT2X1J2</accession>
<reference evidence="8 9" key="1">
    <citation type="submission" date="2022-10" db="EMBL/GenBank/DDBJ databases">
        <title>Defluviimonas sp. nov., isolated from ocean surface sediments.</title>
        <authorList>
            <person name="He W."/>
            <person name="Wang L."/>
            <person name="Zhang D.-F."/>
        </authorList>
    </citation>
    <scope>NUCLEOTIDE SEQUENCE [LARGE SCALE GENOMIC DNA]</scope>
    <source>
        <strain evidence="8 9">WL0024</strain>
    </source>
</reference>
<dbReference type="SMART" id="SM00448">
    <property type="entry name" value="REC"/>
    <property type="match status" value="1"/>
</dbReference>
<organism evidence="8 9">
    <name type="scientific">Albidovulum salinarum</name>
    <dbReference type="NCBI Taxonomy" id="2984153"/>
    <lineage>
        <taxon>Bacteria</taxon>
        <taxon>Pseudomonadati</taxon>
        <taxon>Pseudomonadota</taxon>
        <taxon>Alphaproteobacteria</taxon>
        <taxon>Rhodobacterales</taxon>
        <taxon>Paracoccaceae</taxon>
        <taxon>Albidovulum</taxon>
    </lineage>
</organism>
<dbReference type="CDD" id="cd00130">
    <property type="entry name" value="PAS"/>
    <property type="match status" value="1"/>
</dbReference>
<protein>
    <recommendedName>
        <fullName evidence="2">histidine kinase</fullName>
        <ecNumber evidence="2">2.7.13.3</ecNumber>
    </recommendedName>
</protein>
<dbReference type="SUPFAM" id="SSF52172">
    <property type="entry name" value="CheY-like"/>
    <property type="match status" value="1"/>
</dbReference>
<feature type="domain" description="Histidine kinase" evidence="5">
    <location>
        <begin position="147"/>
        <end position="369"/>
    </location>
</feature>
<dbReference type="SUPFAM" id="SSF55785">
    <property type="entry name" value="PYP-like sensor domain (PAS domain)"/>
    <property type="match status" value="1"/>
</dbReference>
<name>A0ABT2X1J2_9RHOB</name>
<dbReference type="PROSITE" id="PS50110">
    <property type="entry name" value="RESPONSE_REGULATORY"/>
    <property type="match status" value="1"/>
</dbReference>
<dbReference type="NCBIfam" id="TIGR00229">
    <property type="entry name" value="sensory_box"/>
    <property type="match status" value="1"/>
</dbReference>
<keyword evidence="9" id="KW-1185">Reference proteome</keyword>
<comment type="catalytic activity">
    <reaction evidence="1">
        <text>ATP + protein L-histidine = ADP + protein N-phospho-L-histidine.</text>
        <dbReference type="EC" id="2.7.13.3"/>
    </reaction>
</comment>
<dbReference type="RefSeq" id="WP_263334166.1">
    <property type="nucleotide sequence ID" value="NZ_JAOVQO010000004.1"/>
</dbReference>
<dbReference type="InterPro" id="IPR001789">
    <property type="entry name" value="Sig_transdc_resp-reg_receiver"/>
</dbReference>
<evidence type="ECO:0000256" key="4">
    <source>
        <dbReference type="PROSITE-ProRule" id="PRU00169"/>
    </source>
</evidence>
<dbReference type="Pfam" id="PF02518">
    <property type="entry name" value="HATPase_c"/>
    <property type="match status" value="1"/>
</dbReference>
<proteinExistence type="predicted"/>
<keyword evidence="3 4" id="KW-0597">Phosphoprotein</keyword>
<dbReference type="InterPro" id="IPR036890">
    <property type="entry name" value="HATPase_C_sf"/>
</dbReference>
<dbReference type="Gene3D" id="3.30.565.10">
    <property type="entry name" value="Histidine kinase-like ATPase, C-terminal domain"/>
    <property type="match status" value="1"/>
</dbReference>
<dbReference type="Pfam" id="PF00512">
    <property type="entry name" value="HisKA"/>
    <property type="match status" value="1"/>
</dbReference>
<dbReference type="Gene3D" id="1.10.287.130">
    <property type="match status" value="1"/>
</dbReference>
<dbReference type="EMBL" id="JAOVQO010000004">
    <property type="protein sequence ID" value="MCU9847549.1"/>
    <property type="molecule type" value="Genomic_DNA"/>
</dbReference>
<dbReference type="SMART" id="SM00091">
    <property type="entry name" value="PAS"/>
    <property type="match status" value="1"/>
</dbReference>
<gene>
    <name evidence="8" type="ORF">OEZ60_05970</name>
</gene>
<dbReference type="EC" id="2.7.13.3" evidence="2"/>
<dbReference type="InterPro" id="IPR005467">
    <property type="entry name" value="His_kinase_dom"/>
</dbReference>
<evidence type="ECO:0000259" key="5">
    <source>
        <dbReference type="PROSITE" id="PS50109"/>
    </source>
</evidence>
<dbReference type="InterPro" id="IPR011006">
    <property type="entry name" value="CheY-like_superfamily"/>
</dbReference>
<dbReference type="SUPFAM" id="SSF55874">
    <property type="entry name" value="ATPase domain of HSP90 chaperone/DNA topoisomerase II/histidine kinase"/>
    <property type="match status" value="1"/>
</dbReference>
<dbReference type="Gene3D" id="3.30.450.20">
    <property type="entry name" value="PAS domain"/>
    <property type="match status" value="1"/>
</dbReference>
<evidence type="ECO:0000259" key="6">
    <source>
        <dbReference type="PROSITE" id="PS50110"/>
    </source>
</evidence>
<feature type="domain" description="Response regulatory" evidence="6">
    <location>
        <begin position="393"/>
        <end position="509"/>
    </location>
</feature>
<evidence type="ECO:0000259" key="7">
    <source>
        <dbReference type="PROSITE" id="PS50112"/>
    </source>
</evidence>
<dbReference type="PRINTS" id="PR00344">
    <property type="entry name" value="BCTRLSENSOR"/>
</dbReference>
<dbReference type="SMART" id="SM00388">
    <property type="entry name" value="HisKA"/>
    <property type="match status" value="1"/>
</dbReference>
<evidence type="ECO:0000313" key="9">
    <source>
        <dbReference type="Proteomes" id="UP001209535"/>
    </source>
</evidence>
<dbReference type="Gene3D" id="3.40.50.2300">
    <property type="match status" value="1"/>
</dbReference>
<dbReference type="InterPro" id="IPR004358">
    <property type="entry name" value="Sig_transdc_His_kin-like_C"/>
</dbReference>
<dbReference type="InterPro" id="IPR035965">
    <property type="entry name" value="PAS-like_dom_sf"/>
</dbReference>
<dbReference type="InterPro" id="IPR003661">
    <property type="entry name" value="HisK_dim/P_dom"/>
</dbReference>
<evidence type="ECO:0000256" key="2">
    <source>
        <dbReference type="ARBA" id="ARBA00012438"/>
    </source>
</evidence>
<evidence type="ECO:0000313" key="8">
    <source>
        <dbReference type="EMBL" id="MCU9847549.1"/>
    </source>
</evidence>
<sequence>MAESDRSSYLLDSLLDAAVDAIVVADTDGRMVRVNPAACRLFGYSSGEMVGENIDMLVPDPDAFRHVTAIERYLRTGEARIIGTGREVEGLRRDGSIFPLHLSVGQSTIDGRVLFVALLHDISRRKAAEAALVMAQRMEALGLLTGGVAHDFNNLLTVIVGNLELLEGQLEGTRGREMIRDALAAAELGSSLIQRLRALGRRGHLKPVRLDVNEAVRATMAILRRTLGPNVRLDCALAADLWAVQADPAELQAALVNLVINANDAMPDGGDIVIRTSRVAIDDEYLAHEVGLKPGEFVRISVTDNGTGMPPEVLRRAFEPYFSTKGETTGTGLGLAMVYGFANQSGGRATIYSEAGLGTTVSLYFPADRDPVRPEAEPAPRPKPVVEPGAGETVLVVEDNENIRRLSVARLRAMGYRAVAAADAEEALAILAGDPAIDALFTDIVMPGAMNGTELALRVRADWPHVAILLTSGFSGDLIQPQKELAPPFPVLKKPYHQAELATRLRVLLSGRAGVPGG</sequence>
<dbReference type="CDD" id="cd00082">
    <property type="entry name" value="HisKA"/>
    <property type="match status" value="1"/>
</dbReference>
<dbReference type="SUPFAM" id="SSF47384">
    <property type="entry name" value="Homodimeric domain of signal transducing histidine kinase"/>
    <property type="match status" value="1"/>
</dbReference>